<sequence length="70" mass="7894">MDCVMFAAADPVLFSDQKAGNGFLLLTHHTGELLEPLDKFGIVQQSGVLDVYIHSFKMGRPFFKILIRLR</sequence>
<organism evidence="1 2">
    <name type="scientific">Marinithermofilum abyssi</name>
    <dbReference type="NCBI Taxonomy" id="1571185"/>
    <lineage>
        <taxon>Bacteria</taxon>
        <taxon>Bacillati</taxon>
        <taxon>Bacillota</taxon>
        <taxon>Bacilli</taxon>
        <taxon>Bacillales</taxon>
        <taxon>Thermoactinomycetaceae</taxon>
        <taxon>Marinithermofilum</taxon>
    </lineage>
</organism>
<reference evidence="1" key="1">
    <citation type="journal article" date="2014" name="Int. J. Syst. Evol. Microbiol.">
        <title>Complete genome sequence of Corynebacterium casei LMG S-19264T (=DSM 44701T), isolated from a smear-ripened cheese.</title>
        <authorList>
            <consortium name="US DOE Joint Genome Institute (JGI-PGF)"/>
            <person name="Walter F."/>
            <person name="Albersmeier A."/>
            <person name="Kalinowski J."/>
            <person name="Ruckert C."/>
        </authorList>
    </citation>
    <scope>NUCLEOTIDE SEQUENCE</scope>
    <source>
        <strain evidence="1">CGMCC 1.15179</strain>
    </source>
</reference>
<dbReference type="AlphaFoldDB" id="A0A8J2VII5"/>
<dbReference type="EMBL" id="BMHQ01000007">
    <property type="protein sequence ID" value="GGE20651.1"/>
    <property type="molecule type" value="Genomic_DNA"/>
</dbReference>
<name>A0A8J2VII5_9BACL</name>
<accession>A0A8J2VII5</accession>
<reference evidence="1" key="2">
    <citation type="submission" date="2020-09" db="EMBL/GenBank/DDBJ databases">
        <authorList>
            <person name="Sun Q."/>
            <person name="Zhou Y."/>
        </authorList>
    </citation>
    <scope>NUCLEOTIDE SEQUENCE</scope>
    <source>
        <strain evidence="1">CGMCC 1.15179</strain>
    </source>
</reference>
<protein>
    <submittedName>
        <fullName evidence="1">Uncharacterized protein</fullName>
    </submittedName>
</protein>
<dbReference type="Proteomes" id="UP000625210">
    <property type="component" value="Unassembled WGS sequence"/>
</dbReference>
<dbReference type="RefSeq" id="WP_188648048.1">
    <property type="nucleotide sequence ID" value="NZ_BMHQ01000007.1"/>
</dbReference>
<comment type="caution">
    <text evidence="1">The sequence shown here is derived from an EMBL/GenBank/DDBJ whole genome shotgun (WGS) entry which is preliminary data.</text>
</comment>
<keyword evidence="2" id="KW-1185">Reference proteome</keyword>
<evidence type="ECO:0000313" key="2">
    <source>
        <dbReference type="Proteomes" id="UP000625210"/>
    </source>
</evidence>
<proteinExistence type="predicted"/>
<gene>
    <name evidence="1" type="ORF">GCM10011571_23280</name>
</gene>
<evidence type="ECO:0000313" key="1">
    <source>
        <dbReference type="EMBL" id="GGE20651.1"/>
    </source>
</evidence>